<name>A0AB38DIR5_9MYCO</name>
<organism evidence="1 2">
    <name type="scientific">Mycobacteroides abscessus subsp. massiliense</name>
    <dbReference type="NCBI Taxonomy" id="1962118"/>
    <lineage>
        <taxon>Bacteria</taxon>
        <taxon>Bacillati</taxon>
        <taxon>Actinomycetota</taxon>
        <taxon>Actinomycetes</taxon>
        <taxon>Mycobacteriales</taxon>
        <taxon>Mycobacteriaceae</taxon>
        <taxon>Mycobacteroides</taxon>
        <taxon>Mycobacteroides abscessus</taxon>
    </lineage>
</organism>
<evidence type="ECO:0000313" key="1">
    <source>
        <dbReference type="EMBL" id="SKZ13649.1"/>
    </source>
</evidence>
<reference evidence="1 2" key="1">
    <citation type="submission" date="2016-11" db="EMBL/GenBank/DDBJ databases">
        <authorList>
            <consortium name="Pathogen Informatics"/>
        </authorList>
    </citation>
    <scope>NUCLEOTIDE SEQUENCE [LARGE SCALE GENOMIC DNA]</scope>
    <source>
        <strain evidence="1 2">1168</strain>
    </source>
</reference>
<evidence type="ECO:0008006" key="3">
    <source>
        <dbReference type="Google" id="ProtNLM"/>
    </source>
</evidence>
<dbReference type="Proteomes" id="UP000190366">
    <property type="component" value="Unassembled WGS sequence"/>
</dbReference>
<dbReference type="AlphaFoldDB" id="A0AB38DIR5"/>
<evidence type="ECO:0000313" key="2">
    <source>
        <dbReference type="Proteomes" id="UP000190366"/>
    </source>
</evidence>
<protein>
    <recommendedName>
        <fullName evidence="3">HNH endonuclease</fullName>
    </recommendedName>
</protein>
<proteinExistence type="predicted"/>
<gene>
    <name evidence="1" type="ORF">SAMEA2275630_03719</name>
</gene>
<accession>A0AB38DIR5</accession>
<sequence>MPIRPENRDRYPKDWPEISRRIRFERAQGRCECEGECLRGTHLDRCTNVNGQPAYGTGSRVVLTVAHLNHTPEDCRDENLRAMCQGCHLHYDLEHHAQTRQRARTAALEAQMDPMFGPEILGCEGGAERAAV</sequence>
<comment type="caution">
    <text evidence="1">The sequence shown here is derived from an EMBL/GenBank/DDBJ whole genome shotgun (WGS) entry which is preliminary data.</text>
</comment>
<dbReference type="EMBL" id="FVQL01000001">
    <property type="protein sequence ID" value="SKZ13649.1"/>
    <property type="molecule type" value="Genomic_DNA"/>
</dbReference>
<dbReference type="RefSeq" id="WP_005131879.1">
    <property type="nucleotide sequence ID" value="NZ_CP065272.1"/>
</dbReference>